<feature type="region of interest" description="Disordered" evidence="1">
    <location>
        <begin position="355"/>
        <end position="387"/>
    </location>
</feature>
<feature type="region of interest" description="Disordered" evidence="1">
    <location>
        <begin position="22"/>
        <end position="65"/>
    </location>
</feature>
<feature type="region of interest" description="Disordered" evidence="1">
    <location>
        <begin position="401"/>
        <end position="436"/>
    </location>
</feature>
<dbReference type="GeneID" id="83177501"/>
<feature type="region of interest" description="Disordered" evidence="1">
    <location>
        <begin position="764"/>
        <end position="785"/>
    </location>
</feature>
<keyword evidence="3" id="KW-1185">Reference proteome</keyword>
<accession>A0A9W9N1L8</accession>
<feature type="compositionally biased region" description="Basic and acidic residues" evidence="1">
    <location>
        <begin position="243"/>
        <end position="252"/>
    </location>
</feature>
<dbReference type="OrthoDB" id="5374844at2759"/>
<reference evidence="2" key="2">
    <citation type="journal article" date="2023" name="IMA Fungus">
        <title>Comparative genomic study of the Penicillium genus elucidates a diverse pangenome and 15 lateral gene transfer events.</title>
        <authorList>
            <person name="Petersen C."/>
            <person name="Sorensen T."/>
            <person name="Nielsen M.R."/>
            <person name="Sondergaard T.E."/>
            <person name="Sorensen J.L."/>
            <person name="Fitzpatrick D.A."/>
            <person name="Frisvad J.C."/>
            <person name="Nielsen K.L."/>
        </authorList>
    </citation>
    <scope>NUCLEOTIDE SEQUENCE</scope>
    <source>
        <strain evidence="2">IBT 15544</strain>
    </source>
</reference>
<feature type="region of interest" description="Disordered" evidence="1">
    <location>
        <begin position="552"/>
        <end position="583"/>
    </location>
</feature>
<feature type="compositionally biased region" description="Low complexity" evidence="1">
    <location>
        <begin position="355"/>
        <end position="364"/>
    </location>
</feature>
<feature type="compositionally biased region" description="Basic and acidic residues" evidence="1">
    <location>
        <begin position="274"/>
        <end position="285"/>
    </location>
</feature>
<feature type="region of interest" description="Disordered" evidence="1">
    <location>
        <begin position="180"/>
        <end position="204"/>
    </location>
</feature>
<protein>
    <submittedName>
        <fullName evidence="2">Uncharacterized protein</fullName>
    </submittedName>
</protein>
<dbReference type="EMBL" id="JAPQKR010000008">
    <property type="protein sequence ID" value="KAJ5211492.1"/>
    <property type="molecule type" value="Genomic_DNA"/>
</dbReference>
<feature type="compositionally biased region" description="Basic and acidic residues" evidence="1">
    <location>
        <begin position="51"/>
        <end position="60"/>
    </location>
</feature>
<feature type="compositionally biased region" description="Polar residues" evidence="1">
    <location>
        <begin position="371"/>
        <end position="384"/>
    </location>
</feature>
<feature type="region of interest" description="Disordered" evidence="1">
    <location>
        <begin position="637"/>
        <end position="658"/>
    </location>
</feature>
<dbReference type="Proteomes" id="UP001150904">
    <property type="component" value="Unassembled WGS sequence"/>
</dbReference>
<feature type="region of interest" description="Disordered" evidence="1">
    <location>
        <begin position="216"/>
        <end position="341"/>
    </location>
</feature>
<dbReference type="AlphaFoldDB" id="A0A9W9N1L8"/>
<feature type="compositionally biased region" description="Polar residues" evidence="1">
    <location>
        <begin position="403"/>
        <end position="419"/>
    </location>
</feature>
<evidence type="ECO:0000313" key="3">
    <source>
        <dbReference type="Proteomes" id="UP001150904"/>
    </source>
</evidence>
<comment type="caution">
    <text evidence="2">The sequence shown here is derived from an EMBL/GenBank/DDBJ whole genome shotgun (WGS) entry which is preliminary data.</text>
</comment>
<evidence type="ECO:0000256" key="1">
    <source>
        <dbReference type="SAM" id="MobiDB-lite"/>
    </source>
</evidence>
<organism evidence="2 3">
    <name type="scientific">Penicillium cinerascens</name>
    <dbReference type="NCBI Taxonomy" id="70096"/>
    <lineage>
        <taxon>Eukaryota</taxon>
        <taxon>Fungi</taxon>
        <taxon>Dikarya</taxon>
        <taxon>Ascomycota</taxon>
        <taxon>Pezizomycotina</taxon>
        <taxon>Eurotiomycetes</taxon>
        <taxon>Eurotiomycetidae</taxon>
        <taxon>Eurotiales</taxon>
        <taxon>Aspergillaceae</taxon>
        <taxon>Penicillium</taxon>
    </lineage>
</organism>
<reference evidence="2" key="1">
    <citation type="submission" date="2022-12" db="EMBL/GenBank/DDBJ databases">
        <authorList>
            <person name="Petersen C."/>
        </authorList>
    </citation>
    <scope>NUCLEOTIDE SEQUENCE</scope>
    <source>
        <strain evidence="2">IBT 15544</strain>
    </source>
</reference>
<proteinExistence type="predicted"/>
<feature type="compositionally biased region" description="Polar residues" evidence="1">
    <location>
        <begin position="552"/>
        <end position="575"/>
    </location>
</feature>
<feature type="compositionally biased region" description="Polar residues" evidence="1">
    <location>
        <begin position="312"/>
        <end position="341"/>
    </location>
</feature>
<dbReference type="RefSeq" id="XP_058309662.1">
    <property type="nucleotide sequence ID" value="XM_058450200.1"/>
</dbReference>
<name>A0A9W9N1L8_9EURO</name>
<feature type="compositionally biased region" description="Low complexity" evidence="1">
    <location>
        <begin position="637"/>
        <end position="650"/>
    </location>
</feature>
<feature type="region of interest" description="Disordered" evidence="1">
    <location>
        <begin position="449"/>
        <end position="478"/>
    </location>
</feature>
<sequence>MPRRIVSRLIPLEPLPAIRAKDQRSRQLALARRNDGTLIGNPGPELSTAAEKARQEETSKNSRGVNIEQTLALSMKSPDDSSRLVDIMHEAGAPEHALPDAPQSGVNGISAITRAYDSVKANSTNATSSGGAAPSSKVICGLGKEDSIPTRIQHIQSVTASDAKSMATSDGMSKFEIINGEVKLSEPGKPESTASSRPKRSTRKSYTWLLEPDVDWDQDLRPTDDELDKAEGYEGTAVTSPDPEYRNSTERKSPKRKKRQSGPDSSKRRRATKGKPDHIPKEREQSLQLSLTTGPIVVPRREVSRPHENSRSRPLNGQSKAVSTKGTATPPGTLTFNSETQQQCQSQLIVEISSCSPSPLNRSSSGDDVDQNSGHGNAPSNANIQGRGKLVGSKLSDALREAAQSSSLTNEPGSVSTRTFGAGIDHRKANTSASPKSLARISLFQNSLTSESSMDQGQVDFKSNRSTPDPRTLPAKLTPSVPADYLSLPESMGFQGLLKNQGLVGVDANTKAAIQAPIETAMDSANTVDEETANSQEFVQFLRSKADISSQASSAAKTDRQATLLTHDNQSQNTPESEKPLLTKKAPLEFIPLSMPRSIIVDHNGSPRITTNGNKNIIQMQSPVEGDQMWSTEMTDASSSDYDQSSDMYSPGYTPESQRTWSKFHRDIVAEYGIDTEQLIREGDRPISLKKAFEVDTATCGTSLGDRQRTEKLLETRGTTTPRGEDDTAAAPRACIYHDKASATAAISSPGPTDEVGLCTRQHADDRRDDTLPARASGTSQPALEPHRSLMQDDANGMEWISALQTAQRSAHNLLLETNQQLSTQLAAEQDTIRDVLQIYRMGCHRILDDLFRAQEVRMELYRQQMSSVKEQHTQICRELIRGLQELDDRVQQRS</sequence>
<gene>
    <name evidence="2" type="ORF">N7498_003138</name>
</gene>
<feature type="compositionally biased region" description="Basic and acidic residues" evidence="1">
    <location>
        <begin position="218"/>
        <end position="232"/>
    </location>
</feature>
<feature type="compositionally biased region" description="Basic and acidic residues" evidence="1">
    <location>
        <begin position="299"/>
        <end position="311"/>
    </location>
</feature>
<evidence type="ECO:0000313" key="2">
    <source>
        <dbReference type="EMBL" id="KAJ5211492.1"/>
    </source>
</evidence>